<feature type="compositionally biased region" description="Acidic residues" evidence="1">
    <location>
        <begin position="350"/>
        <end position="362"/>
    </location>
</feature>
<feature type="compositionally biased region" description="Acidic residues" evidence="1">
    <location>
        <begin position="1"/>
        <end position="10"/>
    </location>
</feature>
<comment type="caution">
    <text evidence="2">The sequence shown here is derived from an EMBL/GenBank/DDBJ whole genome shotgun (WGS) entry which is preliminary data.</text>
</comment>
<dbReference type="OrthoDB" id="3646636at2759"/>
<keyword evidence="3" id="KW-1185">Reference proteome</keyword>
<evidence type="ECO:0000313" key="2">
    <source>
        <dbReference type="EMBL" id="KXS96591.1"/>
    </source>
</evidence>
<dbReference type="Pfam" id="PF12511">
    <property type="entry name" value="DUF3716"/>
    <property type="match status" value="1"/>
</dbReference>
<dbReference type="AlphaFoldDB" id="A0A139H2E6"/>
<protein>
    <submittedName>
        <fullName evidence="2">Uncharacterized protein</fullName>
    </submittedName>
</protein>
<proteinExistence type="predicted"/>
<feature type="compositionally biased region" description="Polar residues" evidence="1">
    <location>
        <begin position="307"/>
        <end position="319"/>
    </location>
</feature>
<gene>
    <name evidence="2" type="ORF">AC578_11133</name>
</gene>
<evidence type="ECO:0000256" key="1">
    <source>
        <dbReference type="SAM" id="MobiDB-lite"/>
    </source>
</evidence>
<dbReference type="Proteomes" id="UP000070133">
    <property type="component" value="Unassembled WGS sequence"/>
</dbReference>
<feature type="compositionally biased region" description="Polar residues" evidence="1">
    <location>
        <begin position="381"/>
        <end position="394"/>
    </location>
</feature>
<organism evidence="2 3">
    <name type="scientific">Pseudocercospora eumusae</name>
    <dbReference type="NCBI Taxonomy" id="321146"/>
    <lineage>
        <taxon>Eukaryota</taxon>
        <taxon>Fungi</taxon>
        <taxon>Dikarya</taxon>
        <taxon>Ascomycota</taxon>
        <taxon>Pezizomycotina</taxon>
        <taxon>Dothideomycetes</taxon>
        <taxon>Dothideomycetidae</taxon>
        <taxon>Mycosphaerellales</taxon>
        <taxon>Mycosphaerellaceae</taxon>
        <taxon>Pseudocercospora</taxon>
    </lineage>
</organism>
<feature type="compositionally biased region" description="Basic and acidic residues" evidence="1">
    <location>
        <begin position="410"/>
        <end position="421"/>
    </location>
</feature>
<sequence length="595" mass="66483">MVLPLPDEESPSSPSDAHRRVAPGSDPIETDFGIATILERKTKFGLDWYRVKWQPTDVRADQVHEENGVTVVEIDGVRYGEVEEIWRLEGDAGGAGTVTVVWRESWKPVWRLGRALASVAEYYERHPDQDEVRSLAPRFWNWYELNPERLRVQIEAMSWAEVELNGTDFQPEHIDYTKPLMKLCSRLLKQKPQPWVRLLNMPVMRLLRFTDEWIERGHFHIERVANLKAMLVHCVGTEKVDRCTTCADLEVPFPLCVVDDAEFRGACTNCVVLGAGREQRCEWHHGIRLCERNDSRPVEELDDDNTAGDSPTGESQRTPPSDYKMSGGLGDAPGIELAAGEAGRTSPADDSGEVPDMAEDDELYKSPDLPAVRRRLPVLPENTQEAPRSTSVTAGQRPLTKESTGLFVTPDRDAERPKAEASRQASRSESVMALRPASHSQPANKRRDEALGGASTPQPKRQRSSLEPNPPRVGKHTQCGSSFTCLDVEVGCPDAVRGPVLIHADHSFDRGGQASPAEVRFIVGRCNCANAEKLRRAYRDHVAHRKERGMSVEGLSFEKVMSEQFWEALNEAIQLGCPPRPGFGFQSGECIVLDD</sequence>
<feature type="region of interest" description="Disordered" evidence="1">
    <location>
        <begin position="298"/>
        <end position="477"/>
    </location>
</feature>
<dbReference type="EMBL" id="LFZN01000170">
    <property type="protein sequence ID" value="KXS96591.1"/>
    <property type="molecule type" value="Genomic_DNA"/>
</dbReference>
<dbReference type="InterPro" id="IPR022190">
    <property type="entry name" value="DUF3716"/>
</dbReference>
<evidence type="ECO:0000313" key="3">
    <source>
        <dbReference type="Proteomes" id="UP000070133"/>
    </source>
</evidence>
<reference evidence="2 3" key="1">
    <citation type="submission" date="2015-07" db="EMBL/GenBank/DDBJ databases">
        <title>Comparative genomics of the Sigatoka disease complex on banana suggests a link between parallel evolutionary changes in Pseudocercospora fijiensis and Pseudocercospora eumusae and increased virulence on the banana host.</title>
        <authorList>
            <person name="Chang T.-C."/>
            <person name="Salvucci A."/>
            <person name="Crous P.W."/>
            <person name="Stergiopoulos I."/>
        </authorList>
    </citation>
    <scope>NUCLEOTIDE SEQUENCE [LARGE SCALE GENOMIC DNA]</scope>
    <source>
        <strain evidence="2 3">CBS 114824</strain>
    </source>
</reference>
<name>A0A139H2E6_9PEZI</name>
<accession>A0A139H2E6</accession>
<feature type="region of interest" description="Disordered" evidence="1">
    <location>
        <begin position="1"/>
        <end position="27"/>
    </location>
</feature>